<dbReference type="InterPro" id="IPR016181">
    <property type="entry name" value="Acyl_CoA_acyltransferase"/>
</dbReference>
<dbReference type="GO" id="GO:0016746">
    <property type="term" value="F:acyltransferase activity"/>
    <property type="evidence" value="ECO:0007669"/>
    <property type="project" value="UniProtKB-KW"/>
</dbReference>
<dbReference type="InterPro" id="IPR000182">
    <property type="entry name" value="GNAT_dom"/>
</dbReference>
<gene>
    <name evidence="5" type="ORF">ACFYTF_23270</name>
</gene>
<evidence type="ECO:0000259" key="4">
    <source>
        <dbReference type="PROSITE" id="PS51186"/>
    </source>
</evidence>
<reference evidence="5 6" key="1">
    <citation type="submission" date="2024-10" db="EMBL/GenBank/DDBJ databases">
        <title>The Natural Products Discovery Center: Release of the First 8490 Sequenced Strains for Exploring Actinobacteria Biosynthetic Diversity.</title>
        <authorList>
            <person name="Kalkreuter E."/>
            <person name="Kautsar S.A."/>
            <person name="Yang D."/>
            <person name="Bader C.D."/>
            <person name="Teijaro C.N."/>
            <person name="Fluegel L."/>
            <person name="Davis C.M."/>
            <person name="Simpson J.R."/>
            <person name="Lauterbach L."/>
            <person name="Steele A.D."/>
            <person name="Gui C."/>
            <person name="Meng S."/>
            <person name="Li G."/>
            <person name="Viehrig K."/>
            <person name="Ye F."/>
            <person name="Su P."/>
            <person name="Kiefer A.F."/>
            <person name="Nichols A."/>
            <person name="Cepeda A.J."/>
            <person name="Yan W."/>
            <person name="Fan B."/>
            <person name="Jiang Y."/>
            <person name="Adhikari A."/>
            <person name="Zheng C.-J."/>
            <person name="Schuster L."/>
            <person name="Cowan T.M."/>
            <person name="Smanski M.J."/>
            <person name="Chevrette M.G."/>
            <person name="De Carvalho L.P.S."/>
            <person name="Shen B."/>
        </authorList>
    </citation>
    <scope>NUCLEOTIDE SEQUENCE [LARGE SCALE GENOMIC DNA]</scope>
    <source>
        <strain evidence="5 6">NPDC004045</strain>
    </source>
</reference>
<evidence type="ECO:0000256" key="2">
    <source>
        <dbReference type="ARBA" id="ARBA00023315"/>
    </source>
</evidence>
<dbReference type="Gene3D" id="3.40.630.30">
    <property type="match status" value="1"/>
</dbReference>
<dbReference type="Proteomes" id="UP001601444">
    <property type="component" value="Unassembled WGS sequence"/>
</dbReference>
<evidence type="ECO:0000313" key="5">
    <source>
        <dbReference type="EMBL" id="MFF0545762.1"/>
    </source>
</evidence>
<comment type="caution">
    <text evidence="5">The sequence shown here is derived from an EMBL/GenBank/DDBJ whole genome shotgun (WGS) entry which is preliminary data.</text>
</comment>
<keyword evidence="1 5" id="KW-0808">Transferase</keyword>
<sequence length="173" mass="18350">MNPSSNFAAPVRRPPATDPLDALGLTCRPLTDGDTAGVTRLYTAMSGRDRRNRFFSPHPGDLGRLAAETVRADATHAAIGAFDGGLLVGVAQYLALDTEAAEVAVVVAGKFQDRGVGTALLRRLADIARGNGIRHLLAEVLPTNSKMMRLLIEADFPISAQRQDGIAYVDAVL</sequence>
<evidence type="ECO:0000256" key="1">
    <source>
        <dbReference type="ARBA" id="ARBA00022679"/>
    </source>
</evidence>
<accession>A0ABW6PTZ4</accession>
<feature type="region of interest" description="Disordered" evidence="3">
    <location>
        <begin position="1"/>
        <end position="22"/>
    </location>
</feature>
<dbReference type="SUPFAM" id="SSF55729">
    <property type="entry name" value="Acyl-CoA N-acyltransferases (Nat)"/>
    <property type="match status" value="1"/>
</dbReference>
<evidence type="ECO:0000256" key="3">
    <source>
        <dbReference type="SAM" id="MobiDB-lite"/>
    </source>
</evidence>
<dbReference type="CDD" id="cd04301">
    <property type="entry name" value="NAT_SF"/>
    <property type="match status" value="1"/>
</dbReference>
<evidence type="ECO:0000313" key="6">
    <source>
        <dbReference type="Proteomes" id="UP001601444"/>
    </source>
</evidence>
<proteinExistence type="predicted"/>
<organism evidence="5 6">
    <name type="scientific">Nocardia thailandica</name>
    <dbReference type="NCBI Taxonomy" id="257275"/>
    <lineage>
        <taxon>Bacteria</taxon>
        <taxon>Bacillati</taxon>
        <taxon>Actinomycetota</taxon>
        <taxon>Actinomycetes</taxon>
        <taxon>Mycobacteriales</taxon>
        <taxon>Nocardiaceae</taxon>
        <taxon>Nocardia</taxon>
    </lineage>
</organism>
<dbReference type="PROSITE" id="PS51186">
    <property type="entry name" value="GNAT"/>
    <property type="match status" value="1"/>
</dbReference>
<dbReference type="PANTHER" id="PTHR43877">
    <property type="entry name" value="AMINOALKYLPHOSPHONATE N-ACETYLTRANSFERASE-RELATED-RELATED"/>
    <property type="match status" value="1"/>
</dbReference>
<dbReference type="RefSeq" id="WP_387702192.1">
    <property type="nucleotide sequence ID" value="NZ_JBIAMX010000016.1"/>
</dbReference>
<feature type="domain" description="N-acetyltransferase" evidence="4">
    <location>
        <begin position="25"/>
        <end position="173"/>
    </location>
</feature>
<keyword evidence="6" id="KW-1185">Reference proteome</keyword>
<name>A0ABW6PTZ4_9NOCA</name>
<dbReference type="Pfam" id="PF00583">
    <property type="entry name" value="Acetyltransf_1"/>
    <property type="match status" value="1"/>
</dbReference>
<dbReference type="InterPro" id="IPR050832">
    <property type="entry name" value="Bact_Acetyltransf"/>
</dbReference>
<dbReference type="EC" id="2.3.-.-" evidence="5"/>
<dbReference type="EMBL" id="JBIAMX010000016">
    <property type="protein sequence ID" value="MFF0545762.1"/>
    <property type="molecule type" value="Genomic_DNA"/>
</dbReference>
<keyword evidence="2 5" id="KW-0012">Acyltransferase</keyword>
<protein>
    <submittedName>
        <fullName evidence="5">GNAT family N-acetyltransferase</fullName>
        <ecNumber evidence="5">2.3.-.-</ecNumber>
    </submittedName>
</protein>